<dbReference type="Proteomes" id="UP000635902">
    <property type="component" value="Unassembled WGS sequence"/>
</dbReference>
<name>A0ABR9ZJT1_9CORY</name>
<keyword evidence="2" id="KW-0732">Signal</keyword>
<feature type="compositionally biased region" description="Basic and acidic residues" evidence="1">
    <location>
        <begin position="42"/>
        <end position="61"/>
    </location>
</feature>
<evidence type="ECO:0008006" key="5">
    <source>
        <dbReference type="Google" id="ProtNLM"/>
    </source>
</evidence>
<sequence length="285" mass="30118">MTKKRAVLPIIASVLLFGAAACSQNEEPAAQESSSASTESSSSKETKKPEPTRGEVAKPEETQAAAATTGECAAAAVRKNPENHWVDNIENCDGKFLFGGQAQTDHVGLFRFADGQWKRIPHAPGKTTHTGFPCYETSTLDELGVPQATRARVSKCDGSSSTGGQSSGANSSGYLTSAALGEWVEPAAQPACDGRNILIVNSVHVPGNDRSELNDQIAMTIARGNNLDFTTPGKCPSLRSQINGEDIYPVYYDFGQDQQAMCAAKAREGGNARTLNTAGDFTDPC</sequence>
<keyword evidence="4" id="KW-1185">Reference proteome</keyword>
<reference evidence="3 4" key="1">
    <citation type="submission" date="2020-10" db="EMBL/GenBank/DDBJ databases">
        <title>Novel species in genus Corynebacterium.</title>
        <authorList>
            <person name="Zhang G."/>
        </authorList>
    </citation>
    <scope>NUCLEOTIDE SEQUENCE [LARGE SCALE GENOMIC DNA]</scope>
    <source>
        <strain evidence="3 4">DSM 45110</strain>
    </source>
</reference>
<feature type="signal peptide" evidence="2">
    <location>
        <begin position="1"/>
        <end position="23"/>
    </location>
</feature>
<dbReference type="EMBL" id="JADKMY010000001">
    <property type="protein sequence ID" value="MBF4553650.1"/>
    <property type="molecule type" value="Genomic_DNA"/>
</dbReference>
<feature type="compositionally biased region" description="Low complexity" evidence="1">
    <location>
        <begin position="26"/>
        <end position="41"/>
    </location>
</feature>
<gene>
    <name evidence="3" type="ORF">IRY30_06090</name>
</gene>
<proteinExistence type="predicted"/>
<accession>A0ABR9ZJT1</accession>
<feature type="chain" id="PRO_5045284797" description="Secreted protein" evidence="2">
    <location>
        <begin position="24"/>
        <end position="285"/>
    </location>
</feature>
<protein>
    <recommendedName>
        <fullName evidence="5">Secreted protein</fullName>
    </recommendedName>
</protein>
<evidence type="ECO:0000313" key="3">
    <source>
        <dbReference type="EMBL" id="MBF4553650.1"/>
    </source>
</evidence>
<evidence type="ECO:0000256" key="2">
    <source>
        <dbReference type="SAM" id="SignalP"/>
    </source>
</evidence>
<dbReference type="RefSeq" id="WP_194556427.1">
    <property type="nucleotide sequence ID" value="NZ_JADKMY010000001.1"/>
</dbReference>
<evidence type="ECO:0000256" key="1">
    <source>
        <dbReference type="SAM" id="MobiDB-lite"/>
    </source>
</evidence>
<comment type="caution">
    <text evidence="3">The sequence shown here is derived from an EMBL/GenBank/DDBJ whole genome shotgun (WGS) entry which is preliminary data.</text>
</comment>
<evidence type="ECO:0000313" key="4">
    <source>
        <dbReference type="Proteomes" id="UP000635902"/>
    </source>
</evidence>
<dbReference type="PROSITE" id="PS51257">
    <property type="entry name" value="PROKAR_LIPOPROTEIN"/>
    <property type="match status" value="1"/>
</dbReference>
<feature type="region of interest" description="Disordered" evidence="1">
    <location>
        <begin position="25"/>
        <end position="69"/>
    </location>
</feature>
<organism evidence="3 4">
    <name type="scientific">Corynebacterium suicordis DSM 45110</name>
    <dbReference type="NCBI Taxonomy" id="1121369"/>
    <lineage>
        <taxon>Bacteria</taxon>
        <taxon>Bacillati</taxon>
        <taxon>Actinomycetota</taxon>
        <taxon>Actinomycetes</taxon>
        <taxon>Mycobacteriales</taxon>
        <taxon>Corynebacteriaceae</taxon>
        <taxon>Corynebacterium</taxon>
    </lineage>
</organism>